<name>A0A1K2HT23_9HYPH</name>
<reference evidence="3 4" key="1">
    <citation type="submission" date="2016-11" db="EMBL/GenBank/DDBJ databases">
        <authorList>
            <person name="Jaros S."/>
            <person name="Januszkiewicz K."/>
            <person name="Wedrychowicz H."/>
        </authorList>
    </citation>
    <scope>NUCLEOTIDE SEQUENCE [LARGE SCALE GENOMIC DNA]</scope>
    <source>
        <strain evidence="3 4">ATCC 23634</strain>
    </source>
</reference>
<dbReference type="OrthoDB" id="9779263at2"/>
<gene>
    <name evidence="3" type="ORF">SAMN02983003_0401</name>
</gene>
<dbReference type="GO" id="GO:0016779">
    <property type="term" value="F:nucleotidyltransferase activity"/>
    <property type="evidence" value="ECO:0007669"/>
    <property type="project" value="UniProtKB-KW"/>
</dbReference>
<dbReference type="InterPro" id="IPR029044">
    <property type="entry name" value="Nucleotide-diphossugar_trans"/>
</dbReference>
<dbReference type="Proteomes" id="UP000183447">
    <property type="component" value="Unassembled WGS sequence"/>
</dbReference>
<evidence type="ECO:0000256" key="1">
    <source>
        <dbReference type="ARBA" id="ARBA00022842"/>
    </source>
</evidence>
<accession>A0A1K2HT23</accession>
<evidence type="ECO:0000259" key="2">
    <source>
        <dbReference type="Pfam" id="PF12804"/>
    </source>
</evidence>
<dbReference type="RefSeq" id="WP_072338732.1">
    <property type="nucleotide sequence ID" value="NZ_FPKU01000001.1"/>
</dbReference>
<sequence>MTGLGDTALVVLAAGLSRRYGAGNKLLHPFRGKPLVAHIAELGAQLPVKFRIAVCPPDAPELDVIFTGAGFEIARNRDPASGQASSLACGISTAAATDAEAAIVCLGDMPGVTADHLGALLGALETAGATGLSCSIADGVRMPPVAISARRFGAFAALSGDKGGRDLLAEAAPVAVDADLLADYDTREQLERAGA</sequence>
<dbReference type="AlphaFoldDB" id="A0A1K2HT23"/>
<keyword evidence="3" id="KW-0808">Transferase</keyword>
<organism evidence="3 4">
    <name type="scientific">Devosia enhydra</name>
    <dbReference type="NCBI Taxonomy" id="665118"/>
    <lineage>
        <taxon>Bacteria</taxon>
        <taxon>Pseudomonadati</taxon>
        <taxon>Pseudomonadota</taxon>
        <taxon>Alphaproteobacteria</taxon>
        <taxon>Hyphomicrobiales</taxon>
        <taxon>Devosiaceae</taxon>
        <taxon>Devosia</taxon>
    </lineage>
</organism>
<keyword evidence="3" id="KW-0548">Nucleotidyltransferase</keyword>
<dbReference type="InterPro" id="IPR025877">
    <property type="entry name" value="MobA-like_NTP_Trfase"/>
</dbReference>
<dbReference type="PANTHER" id="PTHR43777">
    <property type="entry name" value="MOLYBDENUM COFACTOR CYTIDYLYLTRANSFERASE"/>
    <property type="match status" value="1"/>
</dbReference>
<keyword evidence="4" id="KW-1185">Reference proteome</keyword>
<dbReference type="SUPFAM" id="SSF53448">
    <property type="entry name" value="Nucleotide-diphospho-sugar transferases"/>
    <property type="match status" value="1"/>
</dbReference>
<feature type="domain" description="MobA-like NTP transferase" evidence="2">
    <location>
        <begin position="10"/>
        <end position="171"/>
    </location>
</feature>
<proteinExistence type="predicted"/>
<dbReference type="PANTHER" id="PTHR43777:SF1">
    <property type="entry name" value="MOLYBDENUM COFACTOR CYTIDYLYLTRANSFERASE"/>
    <property type="match status" value="1"/>
</dbReference>
<dbReference type="STRING" id="665118.SAMN02983003_0401"/>
<dbReference type="Gene3D" id="3.90.550.10">
    <property type="entry name" value="Spore Coat Polysaccharide Biosynthesis Protein SpsA, Chain A"/>
    <property type="match status" value="1"/>
</dbReference>
<evidence type="ECO:0000313" key="4">
    <source>
        <dbReference type="Proteomes" id="UP000183447"/>
    </source>
</evidence>
<dbReference type="CDD" id="cd04182">
    <property type="entry name" value="GT_2_like_f"/>
    <property type="match status" value="1"/>
</dbReference>
<protein>
    <submittedName>
        <fullName evidence="3">Molybdenum cofactor cytidylyltransferase</fullName>
    </submittedName>
</protein>
<evidence type="ECO:0000313" key="3">
    <source>
        <dbReference type="EMBL" id="SFZ81259.1"/>
    </source>
</evidence>
<dbReference type="Pfam" id="PF12804">
    <property type="entry name" value="NTP_transf_3"/>
    <property type="match status" value="1"/>
</dbReference>
<dbReference type="EMBL" id="FPKU01000001">
    <property type="protein sequence ID" value="SFZ81259.1"/>
    <property type="molecule type" value="Genomic_DNA"/>
</dbReference>
<keyword evidence="1" id="KW-0460">Magnesium</keyword>